<reference evidence="1" key="1">
    <citation type="submission" date="2020-07" db="EMBL/GenBank/DDBJ databases">
        <authorList>
            <person name="Nieuwenhuis M."/>
            <person name="Van De Peppel L.J.J."/>
        </authorList>
    </citation>
    <scope>NUCLEOTIDE SEQUENCE</scope>
    <source>
        <strain evidence="1">AP01</strain>
        <tissue evidence="1">Mycelium</tissue>
    </source>
</reference>
<feature type="non-terminal residue" evidence="1">
    <location>
        <position position="94"/>
    </location>
</feature>
<dbReference type="Proteomes" id="UP000775547">
    <property type="component" value="Unassembled WGS sequence"/>
</dbReference>
<sequence length="94" mass="10751">KNTSQDKSAKIFKHTAADVSKGASQSILVINREPHRPRVLTLKDLGEMPPLRNQDISLERRVRVLVSIHWDVTSSVMDVLQAREPPFWERPLRG</sequence>
<gene>
    <name evidence="1" type="ORF">DXG03_005388</name>
</gene>
<proteinExistence type="predicted"/>
<evidence type="ECO:0000313" key="1">
    <source>
        <dbReference type="EMBL" id="KAG5635413.1"/>
    </source>
</evidence>
<protein>
    <submittedName>
        <fullName evidence="1">Uncharacterized protein</fullName>
    </submittedName>
</protein>
<name>A0A9P7K3I4_9AGAR</name>
<comment type="caution">
    <text evidence="1">The sequence shown here is derived from an EMBL/GenBank/DDBJ whole genome shotgun (WGS) entry which is preliminary data.</text>
</comment>
<dbReference type="EMBL" id="JABCKV010003273">
    <property type="protein sequence ID" value="KAG5635413.1"/>
    <property type="molecule type" value="Genomic_DNA"/>
</dbReference>
<organism evidence="1 2">
    <name type="scientific">Asterophora parasitica</name>
    <dbReference type="NCBI Taxonomy" id="117018"/>
    <lineage>
        <taxon>Eukaryota</taxon>
        <taxon>Fungi</taxon>
        <taxon>Dikarya</taxon>
        <taxon>Basidiomycota</taxon>
        <taxon>Agaricomycotina</taxon>
        <taxon>Agaricomycetes</taxon>
        <taxon>Agaricomycetidae</taxon>
        <taxon>Agaricales</taxon>
        <taxon>Tricholomatineae</taxon>
        <taxon>Lyophyllaceae</taxon>
        <taxon>Asterophora</taxon>
    </lineage>
</organism>
<accession>A0A9P7K3I4</accession>
<feature type="non-terminal residue" evidence="1">
    <location>
        <position position="1"/>
    </location>
</feature>
<dbReference type="AlphaFoldDB" id="A0A9P7K3I4"/>
<reference evidence="1" key="2">
    <citation type="submission" date="2021-10" db="EMBL/GenBank/DDBJ databases">
        <title>Phylogenomics reveals ancestral predisposition of the termite-cultivated fungus Termitomyces towards a domesticated lifestyle.</title>
        <authorList>
            <person name="Auxier B."/>
            <person name="Grum-Grzhimaylo A."/>
            <person name="Cardenas M.E."/>
            <person name="Lodge J.D."/>
            <person name="Laessoe T."/>
            <person name="Pedersen O."/>
            <person name="Smith M.E."/>
            <person name="Kuyper T.W."/>
            <person name="Franco-Molano E.A."/>
            <person name="Baroni T.J."/>
            <person name="Aanen D.K."/>
        </authorList>
    </citation>
    <scope>NUCLEOTIDE SEQUENCE</scope>
    <source>
        <strain evidence="1">AP01</strain>
        <tissue evidence="1">Mycelium</tissue>
    </source>
</reference>
<evidence type="ECO:0000313" key="2">
    <source>
        <dbReference type="Proteomes" id="UP000775547"/>
    </source>
</evidence>
<keyword evidence="2" id="KW-1185">Reference proteome</keyword>